<dbReference type="Proteomes" id="UP000215896">
    <property type="component" value="Unassembled WGS sequence"/>
</dbReference>
<dbReference type="SUPFAM" id="SSF48452">
    <property type="entry name" value="TPR-like"/>
    <property type="match status" value="1"/>
</dbReference>
<dbReference type="EMBL" id="NMVO01000004">
    <property type="protein sequence ID" value="OYO16274.1"/>
    <property type="molecule type" value="Genomic_DNA"/>
</dbReference>
<keyword evidence="1" id="KW-0547">Nucleotide-binding</keyword>
<evidence type="ECO:0000256" key="2">
    <source>
        <dbReference type="ARBA" id="ARBA00022840"/>
    </source>
</evidence>
<dbReference type="Pfam" id="PF13191">
    <property type="entry name" value="AAA_16"/>
    <property type="match status" value="1"/>
</dbReference>
<dbReference type="OrthoDB" id="5476461at2"/>
<feature type="domain" description="HTH luxR-type" evidence="3">
    <location>
        <begin position="883"/>
        <end position="948"/>
    </location>
</feature>
<evidence type="ECO:0000313" key="4">
    <source>
        <dbReference type="EMBL" id="OYO16274.1"/>
    </source>
</evidence>
<name>A0A255GT99_9ACTN</name>
<gene>
    <name evidence="4" type="ORF">CGZ94_04855</name>
</gene>
<dbReference type="GO" id="GO:0006355">
    <property type="term" value="P:regulation of DNA-templated transcription"/>
    <property type="evidence" value="ECO:0007669"/>
    <property type="project" value="InterPro"/>
</dbReference>
<dbReference type="SMART" id="SM00421">
    <property type="entry name" value="HTH_LUXR"/>
    <property type="match status" value="1"/>
</dbReference>
<dbReference type="Pfam" id="PF00196">
    <property type="entry name" value="GerE"/>
    <property type="match status" value="1"/>
</dbReference>
<dbReference type="InterPro" id="IPR041664">
    <property type="entry name" value="AAA_16"/>
</dbReference>
<dbReference type="CDD" id="cd06170">
    <property type="entry name" value="LuxR_C_like"/>
    <property type="match status" value="1"/>
</dbReference>
<dbReference type="InterPro" id="IPR000792">
    <property type="entry name" value="Tscrpt_reg_LuxR_C"/>
</dbReference>
<protein>
    <submittedName>
        <fullName evidence="4">LuxR family transcriptional regulator</fullName>
    </submittedName>
</protein>
<dbReference type="GO" id="GO:0003677">
    <property type="term" value="F:DNA binding"/>
    <property type="evidence" value="ECO:0007669"/>
    <property type="project" value="InterPro"/>
</dbReference>
<dbReference type="RefSeq" id="WP_094404938.1">
    <property type="nucleotide sequence ID" value="NZ_NMVO01000004.1"/>
</dbReference>
<keyword evidence="2" id="KW-0067">ATP-binding</keyword>
<evidence type="ECO:0000259" key="3">
    <source>
        <dbReference type="PROSITE" id="PS50043"/>
    </source>
</evidence>
<dbReference type="InterPro" id="IPR016032">
    <property type="entry name" value="Sig_transdc_resp-reg_C-effctor"/>
</dbReference>
<dbReference type="InterPro" id="IPR036388">
    <property type="entry name" value="WH-like_DNA-bd_sf"/>
</dbReference>
<accession>A0A255GT99</accession>
<organism evidence="4 5">
    <name type="scientific">Enemella evansiae</name>
    <dbReference type="NCBI Taxonomy" id="2016499"/>
    <lineage>
        <taxon>Bacteria</taxon>
        <taxon>Bacillati</taxon>
        <taxon>Actinomycetota</taxon>
        <taxon>Actinomycetes</taxon>
        <taxon>Propionibacteriales</taxon>
        <taxon>Propionibacteriaceae</taxon>
        <taxon>Enemella</taxon>
    </lineage>
</organism>
<dbReference type="PANTHER" id="PTHR16305:SF35">
    <property type="entry name" value="TRANSCRIPTIONAL ACTIVATOR DOMAIN"/>
    <property type="match status" value="1"/>
</dbReference>
<dbReference type="InterPro" id="IPR027417">
    <property type="entry name" value="P-loop_NTPase"/>
</dbReference>
<keyword evidence="5" id="KW-1185">Reference proteome</keyword>
<dbReference type="Gene3D" id="3.40.50.300">
    <property type="entry name" value="P-loop containing nucleotide triphosphate hydrolases"/>
    <property type="match status" value="1"/>
</dbReference>
<evidence type="ECO:0000256" key="1">
    <source>
        <dbReference type="ARBA" id="ARBA00022741"/>
    </source>
</evidence>
<dbReference type="InterPro" id="IPR011990">
    <property type="entry name" value="TPR-like_helical_dom_sf"/>
</dbReference>
<comment type="caution">
    <text evidence="4">The sequence shown here is derived from an EMBL/GenBank/DDBJ whole genome shotgun (WGS) entry which is preliminary data.</text>
</comment>
<dbReference type="GO" id="GO:0004016">
    <property type="term" value="F:adenylate cyclase activity"/>
    <property type="evidence" value="ECO:0007669"/>
    <property type="project" value="TreeGrafter"/>
</dbReference>
<dbReference type="PANTHER" id="PTHR16305">
    <property type="entry name" value="TESTICULAR SOLUBLE ADENYLYL CYCLASE"/>
    <property type="match status" value="1"/>
</dbReference>
<dbReference type="SUPFAM" id="SSF46894">
    <property type="entry name" value="C-terminal effector domain of the bipartite response regulators"/>
    <property type="match status" value="1"/>
</dbReference>
<evidence type="ECO:0000313" key="5">
    <source>
        <dbReference type="Proteomes" id="UP000215896"/>
    </source>
</evidence>
<dbReference type="Gene3D" id="1.10.10.10">
    <property type="entry name" value="Winged helix-like DNA-binding domain superfamily/Winged helix DNA-binding domain"/>
    <property type="match status" value="1"/>
</dbReference>
<dbReference type="AlphaFoldDB" id="A0A255GT99"/>
<dbReference type="SUPFAM" id="SSF52540">
    <property type="entry name" value="P-loop containing nucleoside triphosphate hydrolases"/>
    <property type="match status" value="1"/>
</dbReference>
<proteinExistence type="predicted"/>
<dbReference type="PRINTS" id="PR00038">
    <property type="entry name" value="HTHLUXR"/>
</dbReference>
<dbReference type="GO" id="GO:0005524">
    <property type="term" value="F:ATP binding"/>
    <property type="evidence" value="ECO:0007669"/>
    <property type="project" value="UniProtKB-KW"/>
</dbReference>
<dbReference type="PROSITE" id="PS00622">
    <property type="entry name" value="HTH_LUXR_1"/>
    <property type="match status" value="1"/>
</dbReference>
<dbReference type="PROSITE" id="PS50043">
    <property type="entry name" value="HTH_LUXR_2"/>
    <property type="match status" value="1"/>
</dbReference>
<dbReference type="GO" id="GO:0005737">
    <property type="term" value="C:cytoplasm"/>
    <property type="evidence" value="ECO:0007669"/>
    <property type="project" value="TreeGrafter"/>
</dbReference>
<sequence>MPAASAIVGRDDELAWLQQSLDPEAAISVLLSGDAGIGKTRLLRELTARAGAQGRLVLIGHCLGQGGQELPYLPVTEIVTRVQRAAPEVFAEVAETHPRLAELAAGGGADTATEPARLAEGVHALLGRLGHRKPVLLVIEDVHWIDDSSRDLFTLLLTRGFAEPVSMVLSYRSDDLHPGHPLGRTIAHWSRLAQRLDLGPLPAAEVRRIVGSVRGDLAEDEVAAVIERAEGNAFFAEELTMAAGLGEPVGADLARVLRVRVDQLEPRAREVVRLAAVAGRQVSHDLLAAVSDLADDELDEALRAAVSHHLLETTADGYSFRHALIAETEYADQLPGERRRAHRRYADALRTDPGLGGAAALARHAAAAGDLATAITANLEAGEDAMRLGAPQEGLRRFERALGLLAADDERRDWTTLRAATAASQSGDPNRAVQLRRERLEDPTAPFDPVHRAHLIADLVMDARATEQEIDALGLTEEAVGLLGPERDQLRLWVLRSRVQALVDARRYAEALQLGEEALALTDEVGLPREAGELRAILARAYEAGADVAEQRARLTELAAELDGTDQPAQIRAWHQLGSLEQRVGDLAAALRHFDAGIRAAHRMRRVWAPWALDCALLGALVAAQLGDWPGARHRVAVIGDPPPQPARALLEAVPFGLRVAAGEGTPAELSRLRQWWSAESLLVVLTAQPGMELFAREGRLDAAENLYTDALDTLNRLWGGHSLVGIRLSAVLLGLLADAAATAPSGEWDRLRRRGQQLRRFGETLVTGSEASFERGGAGRDLVGPEARAWLLRTRAEALRLELATGADIDAEELDAAWAAACAAFDRDGEVLELARCRARYAEVLRARDPGSTAARELAEQARVVAERLGVRPLLAQLAADRPASADVLTPREREILALVAQGRSNGEIGKQLFIATKTVSVHVSNVLAKLGAANRQEAAAIARRRGLL</sequence>
<reference evidence="4 5" key="1">
    <citation type="submission" date="2017-07" db="EMBL/GenBank/DDBJ databases">
        <title>Draft whole genome sequences of clinical Proprionibacteriaceae strains.</title>
        <authorList>
            <person name="Bernier A.-M."/>
            <person name="Bernard K."/>
            <person name="Domingo M.-C."/>
        </authorList>
    </citation>
    <scope>NUCLEOTIDE SEQUENCE [LARGE SCALE GENOMIC DNA]</scope>
    <source>
        <strain evidence="4 5">NML 030167</strain>
    </source>
</reference>
<dbReference type="Gene3D" id="1.25.40.10">
    <property type="entry name" value="Tetratricopeptide repeat domain"/>
    <property type="match status" value="1"/>
</dbReference>